<evidence type="ECO:0000313" key="2">
    <source>
        <dbReference type="Proteomes" id="UP000574067"/>
    </source>
</evidence>
<name>A0A848FAL9_9BURK</name>
<protein>
    <submittedName>
        <fullName evidence="1">Uncharacterized protein</fullName>
    </submittedName>
</protein>
<proteinExistence type="predicted"/>
<dbReference type="AlphaFoldDB" id="A0A848FAL9"/>
<dbReference type="RefSeq" id="WP_169161282.1">
    <property type="nucleotide sequence ID" value="NZ_JABBFW010000010.1"/>
</dbReference>
<reference evidence="1 2" key="1">
    <citation type="submission" date="2020-04" db="EMBL/GenBank/DDBJ databases">
        <title>Azohydromonas sp. isolated from soil.</title>
        <authorList>
            <person name="Dahal R.H."/>
        </authorList>
    </citation>
    <scope>NUCLEOTIDE SEQUENCE [LARGE SCALE GENOMIC DNA]</scope>
    <source>
        <strain evidence="1 2">G-1-1-14</strain>
    </source>
</reference>
<sequence>MKTYSIELQQITRMSNGHGLINARVKADVQPLRASRDADDAAGEPGTTLSMSIETARVLFLLLKAQLAEVDARKGRSQR</sequence>
<accession>A0A848FAL9</accession>
<evidence type="ECO:0000313" key="1">
    <source>
        <dbReference type="EMBL" id="NML16372.1"/>
    </source>
</evidence>
<keyword evidence="2" id="KW-1185">Reference proteome</keyword>
<dbReference type="Proteomes" id="UP000574067">
    <property type="component" value="Unassembled WGS sequence"/>
</dbReference>
<dbReference type="EMBL" id="JABBFW010000010">
    <property type="protein sequence ID" value="NML16372.1"/>
    <property type="molecule type" value="Genomic_DNA"/>
</dbReference>
<comment type="caution">
    <text evidence="1">The sequence shown here is derived from an EMBL/GenBank/DDBJ whole genome shotgun (WGS) entry which is preliminary data.</text>
</comment>
<gene>
    <name evidence="1" type="ORF">HHL10_15425</name>
</gene>
<organism evidence="1 2">
    <name type="scientific">Azohydromonas caseinilytica</name>
    <dbReference type="NCBI Taxonomy" id="2728836"/>
    <lineage>
        <taxon>Bacteria</taxon>
        <taxon>Pseudomonadati</taxon>
        <taxon>Pseudomonadota</taxon>
        <taxon>Betaproteobacteria</taxon>
        <taxon>Burkholderiales</taxon>
        <taxon>Sphaerotilaceae</taxon>
        <taxon>Azohydromonas</taxon>
    </lineage>
</organism>